<dbReference type="AlphaFoldDB" id="A0AAJ0A549"/>
<protein>
    <submittedName>
        <fullName evidence="1">Uncharacterized protein</fullName>
    </submittedName>
</protein>
<evidence type="ECO:0000313" key="2">
    <source>
        <dbReference type="Proteomes" id="UP001224890"/>
    </source>
</evidence>
<organism evidence="1 2">
    <name type="scientific">Colletotrichum godetiae</name>
    <dbReference type="NCBI Taxonomy" id="1209918"/>
    <lineage>
        <taxon>Eukaryota</taxon>
        <taxon>Fungi</taxon>
        <taxon>Dikarya</taxon>
        <taxon>Ascomycota</taxon>
        <taxon>Pezizomycotina</taxon>
        <taxon>Sordariomycetes</taxon>
        <taxon>Hypocreomycetidae</taxon>
        <taxon>Glomerellales</taxon>
        <taxon>Glomerellaceae</taxon>
        <taxon>Colletotrichum</taxon>
        <taxon>Colletotrichum acutatum species complex</taxon>
    </lineage>
</organism>
<proteinExistence type="predicted"/>
<keyword evidence="2" id="KW-1185">Reference proteome</keyword>
<dbReference type="EMBL" id="JAHMHR010000136">
    <property type="protein sequence ID" value="KAK1656645.1"/>
    <property type="molecule type" value="Genomic_DNA"/>
</dbReference>
<gene>
    <name evidence="1" type="ORF">BDP55DRAFT_688393</name>
</gene>
<dbReference type="GeneID" id="85461159"/>
<name>A0AAJ0A549_9PEZI</name>
<comment type="caution">
    <text evidence="1">The sequence shown here is derived from an EMBL/GenBank/DDBJ whole genome shotgun (WGS) entry which is preliminary data.</text>
</comment>
<sequence>MATRSQPVCLQRDILRTGSGTATPGRRGACLSYRQYRRQLESQNGLGGWTLSPIPWMNL</sequence>
<reference evidence="1" key="1">
    <citation type="submission" date="2021-06" db="EMBL/GenBank/DDBJ databases">
        <title>Comparative genomics, transcriptomics and evolutionary studies reveal genomic signatures of adaptation to plant cell wall in hemibiotrophic fungi.</title>
        <authorList>
            <consortium name="DOE Joint Genome Institute"/>
            <person name="Baroncelli R."/>
            <person name="Diaz J.F."/>
            <person name="Benocci T."/>
            <person name="Peng M."/>
            <person name="Battaglia E."/>
            <person name="Haridas S."/>
            <person name="Andreopoulos W."/>
            <person name="Labutti K."/>
            <person name="Pangilinan J."/>
            <person name="Floch G.L."/>
            <person name="Makela M.R."/>
            <person name="Henrissat B."/>
            <person name="Grigoriev I.V."/>
            <person name="Crouch J.A."/>
            <person name="De Vries R.P."/>
            <person name="Sukno S.A."/>
            <person name="Thon M.R."/>
        </authorList>
    </citation>
    <scope>NUCLEOTIDE SEQUENCE</scope>
    <source>
        <strain evidence="1">CBS 193.32</strain>
    </source>
</reference>
<dbReference type="Proteomes" id="UP001224890">
    <property type="component" value="Unassembled WGS sequence"/>
</dbReference>
<accession>A0AAJ0A549</accession>
<evidence type="ECO:0000313" key="1">
    <source>
        <dbReference type="EMBL" id="KAK1656645.1"/>
    </source>
</evidence>
<dbReference type="RefSeq" id="XP_060421409.1">
    <property type="nucleotide sequence ID" value="XM_060576633.1"/>
</dbReference>